<dbReference type="SUPFAM" id="SSF51695">
    <property type="entry name" value="PLC-like phosphodiesterases"/>
    <property type="match status" value="1"/>
</dbReference>
<proteinExistence type="predicted"/>
<dbReference type="PANTHER" id="PTHR46211">
    <property type="entry name" value="GLYCEROPHOSPHORYL DIESTER PHOSPHODIESTERASE"/>
    <property type="match status" value="1"/>
</dbReference>
<evidence type="ECO:0000313" key="2">
    <source>
        <dbReference type="EMBL" id="AWL13227.1"/>
    </source>
</evidence>
<dbReference type="GO" id="GO:0008889">
    <property type="term" value="F:glycerophosphodiester phosphodiesterase activity"/>
    <property type="evidence" value="ECO:0007669"/>
    <property type="project" value="UniProtKB-EC"/>
</dbReference>
<reference evidence="2 3" key="1">
    <citation type="submission" date="2018-05" db="EMBL/GenBank/DDBJ databases">
        <title>Salinimonas sp. HMF8227 Genome sequencing and assembly.</title>
        <authorList>
            <person name="Kang H."/>
            <person name="Kang J."/>
            <person name="Cha I."/>
            <person name="Kim H."/>
            <person name="Joh K."/>
        </authorList>
    </citation>
    <scope>NUCLEOTIDE SEQUENCE [LARGE SCALE GENOMIC DNA]</scope>
    <source>
        <strain evidence="2 3">HMF8227</strain>
    </source>
</reference>
<keyword evidence="3" id="KW-1185">Reference proteome</keyword>
<dbReference type="Proteomes" id="UP000245728">
    <property type="component" value="Chromosome"/>
</dbReference>
<dbReference type="PANTHER" id="PTHR46211:SF1">
    <property type="entry name" value="GLYCEROPHOSPHODIESTER PHOSPHODIESTERASE, CYTOPLASMIC"/>
    <property type="match status" value="1"/>
</dbReference>
<organism evidence="2 3">
    <name type="scientific">Saliniradius amylolyticus</name>
    <dbReference type="NCBI Taxonomy" id="2183582"/>
    <lineage>
        <taxon>Bacteria</taxon>
        <taxon>Pseudomonadati</taxon>
        <taxon>Pseudomonadota</taxon>
        <taxon>Gammaproteobacteria</taxon>
        <taxon>Alteromonadales</taxon>
        <taxon>Alteromonadaceae</taxon>
        <taxon>Saliniradius</taxon>
    </lineage>
</organism>
<dbReference type="EMBL" id="CP029347">
    <property type="protein sequence ID" value="AWL13227.1"/>
    <property type="molecule type" value="Genomic_DNA"/>
</dbReference>
<accession>A0A2S2E8G1</accession>
<dbReference type="PROSITE" id="PS51704">
    <property type="entry name" value="GP_PDE"/>
    <property type="match status" value="1"/>
</dbReference>
<name>A0A2S2E8G1_9ALTE</name>
<dbReference type="RefSeq" id="WP_109340738.1">
    <property type="nucleotide sequence ID" value="NZ_CP029347.1"/>
</dbReference>
<evidence type="ECO:0000313" key="3">
    <source>
        <dbReference type="Proteomes" id="UP000245728"/>
    </source>
</evidence>
<keyword evidence="2" id="KW-0378">Hydrolase</keyword>
<dbReference type="AlphaFoldDB" id="A0A2S2E8G1"/>
<dbReference type="OrthoDB" id="9795622at2"/>
<gene>
    <name evidence="2" type="ORF">HMF8227_02776</name>
</gene>
<feature type="domain" description="GP-PDE" evidence="1">
    <location>
        <begin position="1"/>
        <end position="228"/>
    </location>
</feature>
<evidence type="ECO:0000259" key="1">
    <source>
        <dbReference type="PROSITE" id="PS51704"/>
    </source>
</evidence>
<protein>
    <submittedName>
        <fullName evidence="2">Glycerophosphodiester phosphodiesterase</fullName>
        <ecNumber evidence="2">3.1.4.46</ecNumber>
    </submittedName>
</protein>
<dbReference type="Gene3D" id="3.20.20.190">
    <property type="entry name" value="Phosphatidylinositol (PI) phosphodiesterase"/>
    <property type="match status" value="1"/>
</dbReference>
<dbReference type="Pfam" id="PF03009">
    <property type="entry name" value="GDPD"/>
    <property type="match status" value="1"/>
</dbReference>
<dbReference type="GO" id="GO:0006629">
    <property type="term" value="P:lipid metabolic process"/>
    <property type="evidence" value="ECO:0007669"/>
    <property type="project" value="InterPro"/>
</dbReference>
<dbReference type="InterPro" id="IPR017946">
    <property type="entry name" value="PLC-like_Pdiesterase_TIM-brl"/>
</dbReference>
<sequence>MLIIAHRGASKLAPENTLAAIEQAVRLGVDAIEVDVHHSEHELVVIHDRWLHRTTNGQGRIQDHSFVKLRELDAGSGERIPTLWEVMTAIHGRCDLNIELKGIQDVIPVLTLVDKAVAELDFRPEQFLLSAFNHHLLFETKRIRPEMQVGALTASCPLDYANFGSVLGAYSVHICMDAVTQPFVEDAHSRGLAVYVYTVDEPEDMHILIDWGVDGIFTNRPDTAMNVVAKHSHPEGVTPAVIQVSEDHSSAN</sequence>
<dbReference type="EC" id="3.1.4.46" evidence="2"/>
<dbReference type="InterPro" id="IPR030395">
    <property type="entry name" value="GP_PDE_dom"/>
</dbReference>
<dbReference type="KEGG" id="salh:HMF8227_02776"/>